<dbReference type="GeneID" id="14906512"/>
<reference evidence="2 3" key="1">
    <citation type="submission" date="2011-07" db="EMBL/GenBank/DDBJ databases">
        <authorList>
            <person name="Coyne R."/>
            <person name="Brami D."/>
            <person name="Johnson J."/>
            <person name="Hostetler J."/>
            <person name="Hannick L."/>
            <person name="Clark T."/>
            <person name="Cassidy-Hanley D."/>
            <person name="Inman J."/>
        </authorList>
    </citation>
    <scope>NUCLEOTIDE SEQUENCE [LARGE SCALE GENOMIC DNA]</scope>
    <source>
        <strain evidence="2 3">G5</strain>
    </source>
</reference>
<evidence type="ECO:0008006" key="4">
    <source>
        <dbReference type="Google" id="ProtNLM"/>
    </source>
</evidence>
<dbReference type="InParanoid" id="G0QWK5"/>
<sequence length="239" mass="27825">MVQVPHNHYLYKYLENKKLKEQPLLIAFGSLDGYFRIFDINNMCPVYIFKGYYGGLNAISFENQNDEKFEKNPLVLFSMQDDSYILLNTHTNKYIRGIGHFSFVSRAVFSNPNKDVIRVVTGSYDGCISINDFLRSDIIQDSQSDFYQEDLPVIVKQNQQNDITVNIQNVQQVNNEGVGYLDGVGDYFITSSFDGCATLYKFKEKFEEEENNNETLNYDTQSKQSYQQQNNERFKTLEK</sequence>
<dbReference type="SUPFAM" id="SSF50978">
    <property type="entry name" value="WD40 repeat-like"/>
    <property type="match status" value="1"/>
</dbReference>
<evidence type="ECO:0000313" key="3">
    <source>
        <dbReference type="Proteomes" id="UP000008983"/>
    </source>
</evidence>
<evidence type="ECO:0000256" key="1">
    <source>
        <dbReference type="SAM" id="MobiDB-lite"/>
    </source>
</evidence>
<dbReference type="InterPro" id="IPR015943">
    <property type="entry name" value="WD40/YVTN_repeat-like_dom_sf"/>
</dbReference>
<dbReference type="AlphaFoldDB" id="G0QWK5"/>
<feature type="region of interest" description="Disordered" evidence="1">
    <location>
        <begin position="210"/>
        <end position="239"/>
    </location>
</feature>
<organism evidence="2 3">
    <name type="scientific">Ichthyophthirius multifiliis</name>
    <name type="common">White spot disease agent</name>
    <name type="synonym">Ich</name>
    <dbReference type="NCBI Taxonomy" id="5932"/>
    <lineage>
        <taxon>Eukaryota</taxon>
        <taxon>Sar</taxon>
        <taxon>Alveolata</taxon>
        <taxon>Ciliophora</taxon>
        <taxon>Intramacronucleata</taxon>
        <taxon>Oligohymenophorea</taxon>
        <taxon>Hymenostomatida</taxon>
        <taxon>Ophryoglenina</taxon>
        <taxon>Ichthyophthirius</taxon>
    </lineage>
</organism>
<feature type="compositionally biased region" description="Polar residues" evidence="1">
    <location>
        <begin position="215"/>
        <end position="231"/>
    </location>
</feature>
<keyword evidence="3" id="KW-1185">Reference proteome</keyword>
<dbReference type="InterPro" id="IPR036322">
    <property type="entry name" value="WD40_repeat_dom_sf"/>
</dbReference>
<dbReference type="RefSeq" id="XP_004031987.1">
    <property type="nucleotide sequence ID" value="XM_004031939.1"/>
</dbReference>
<evidence type="ECO:0000313" key="2">
    <source>
        <dbReference type="EMBL" id="EGR30400.1"/>
    </source>
</evidence>
<proteinExistence type="predicted"/>
<dbReference type="Proteomes" id="UP000008983">
    <property type="component" value="Unassembled WGS sequence"/>
</dbReference>
<dbReference type="Gene3D" id="2.130.10.10">
    <property type="entry name" value="YVTN repeat-like/Quinoprotein amine dehydrogenase"/>
    <property type="match status" value="1"/>
</dbReference>
<accession>G0QWK5</accession>
<dbReference type="eggNOG" id="ENOG502SU5V">
    <property type="taxonomic scope" value="Eukaryota"/>
</dbReference>
<dbReference type="OrthoDB" id="10634848at2759"/>
<gene>
    <name evidence="2" type="ORF">IMG5_132990</name>
</gene>
<name>G0QWK5_ICHMU</name>
<dbReference type="EMBL" id="GL983999">
    <property type="protein sequence ID" value="EGR30400.1"/>
    <property type="molecule type" value="Genomic_DNA"/>
</dbReference>
<protein>
    <recommendedName>
        <fullName evidence="4">WD40-repeat-containing domain</fullName>
    </recommendedName>
</protein>